<comment type="caution">
    <text evidence="8">The sequence shown here is derived from an EMBL/GenBank/DDBJ whole genome shotgun (WGS) entry which is preliminary data.</text>
</comment>
<keyword evidence="4" id="KW-0648">Protein biosynthesis</keyword>
<keyword evidence="1" id="KW-0436">Ligase</keyword>
<accession>A0ABD1MZN9</accession>
<keyword evidence="3" id="KW-0067">ATP-binding</keyword>
<evidence type="ECO:0000259" key="7">
    <source>
        <dbReference type="SMART" id="SM00991"/>
    </source>
</evidence>
<dbReference type="Gene3D" id="1.10.287.10">
    <property type="entry name" value="S15/NS1, RNA-binding"/>
    <property type="match status" value="1"/>
</dbReference>
<evidence type="ECO:0000256" key="4">
    <source>
        <dbReference type="ARBA" id="ARBA00022917"/>
    </source>
</evidence>
<dbReference type="GO" id="GO:0005524">
    <property type="term" value="F:ATP binding"/>
    <property type="evidence" value="ECO:0007669"/>
    <property type="project" value="UniProtKB-KW"/>
</dbReference>
<dbReference type="InterPro" id="IPR000738">
    <property type="entry name" value="WHEP-TRS_dom"/>
</dbReference>
<evidence type="ECO:0000256" key="6">
    <source>
        <dbReference type="SAM" id="SignalP"/>
    </source>
</evidence>
<evidence type="ECO:0000256" key="5">
    <source>
        <dbReference type="ARBA" id="ARBA00023146"/>
    </source>
</evidence>
<evidence type="ECO:0000256" key="2">
    <source>
        <dbReference type="ARBA" id="ARBA00022741"/>
    </source>
</evidence>
<dbReference type="SUPFAM" id="SSF47060">
    <property type="entry name" value="S15/NS1 RNA-binding domain"/>
    <property type="match status" value="1"/>
</dbReference>
<dbReference type="Pfam" id="PF00458">
    <property type="entry name" value="WHEP-TRS"/>
    <property type="match status" value="1"/>
</dbReference>
<feature type="domain" description="WHEP-TRS" evidence="7">
    <location>
        <begin position="230"/>
        <end position="283"/>
    </location>
</feature>
<dbReference type="GO" id="GO:0006412">
    <property type="term" value="P:translation"/>
    <property type="evidence" value="ECO:0007669"/>
    <property type="project" value="UniProtKB-KW"/>
</dbReference>
<feature type="chain" id="PRO_5044817156" description="WHEP-TRS domain-containing protein" evidence="6">
    <location>
        <begin position="36"/>
        <end position="350"/>
    </location>
</feature>
<evidence type="ECO:0000256" key="1">
    <source>
        <dbReference type="ARBA" id="ARBA00022598"/>
    </source>
</evidence>
<keyword evidence="5" id="KW-0030">Aminoacyl-tRNA synthetase</keyword>
<dbReference type="Proteomes" id="UP001603857">
    <property type="component" value="Unassembled WGS sequence"/>
</dbReference>
<dbReference type="GO" id="GO:0004812">
    <property type="term" value="F:aminoacyl-tRNA ligase activity"/>
    <property type="evidence" value="ECO:0007669"/>
    <property type="project" value="UniProtKB-KW"/>
</dbReference>
<keyword evidence="6" id="KW-0732">Signal</keyword>
<protein>
    <recommendedName>
        <fullName evidence="7">WHEP-TRS domain-containing protein</fullName>
    </recommendedName>
</protein>
<dbReference type="AlphaFoldDB" id="A0ABD1MZN9"/>
<dbReference type="EMBL" id="JBGMDY010000003">
    <property type="protein sequence ID" value="KAL2340878.1"/>
    <property type="molecule type" value="Genomic_DNA"/>
</dbReference>
<reference evidence="8 9" key="1">
    <citation type="submission" date="2024-08" db="EMBL/GenBank/DDBJ databases">
        <title>Insights into the chromosomal genome structure of Flemingia macrophylla.</title>
        <authorList>
            <person name="Ding Y."/>
            <person name="Zhao Y."/>
            <person name="Bi W."/>
            <person name="Wu M."/>
            <person name="Zhao G."/>
            <person name="Gong Y."/>
            <person name="Li W."/>
            <person name="Zhang P."/>
        </authorList>
    </citation>
    <scope>NUCLEOTIDE SEQUENCE [LARGE SCALE GENOMIC DNA]</scope>
    <source>
        <strain evidence="8">DYQJB</strain>
        <tissue evidence="8">Leaf</tissue>
    </source>
</reference>
<dbReference type="SMART" id="SM00991">
    <property type="entry name" value="WHEP-TRS"/>
    <property type="match status" value="1"/>
</dbReference>
<name>A0ABD1MZN9_9FABA</name>
<evidence type="ECO:0000313" key="8">
    <source>
        <dbReference type="EMBL" id="KAL2340878.1"/>
    </source>
</evidence>
<gene>
    <name evidence="8" type="ORF">Fmac_008818</name>
</gene>
<dbReference type="InterPro" id="IPR009068">
    <property type="entry name" value="uS15_NS1_RNA-bd_sf"/>
</dbReference>
<keyword evidence="2" id="KW-0547">Nucleotide-binding</keyword>
<organism evidence="8 9">
    <name type="scientific">Flemingia macrophylla</name>
    <dbReference type="NCBI Taxonomy" id="520843"/>
    <lineage>
        <taxon>Eukaryota</taxon>
        <taxon>Viridiplantae</taxon>
        <taxon>Streptophyta</taxon>
        <taxon>Embryophyta</taxon>
        <taxon>Tracheophyta</taxon>
        <taxon>Spermatophyta</taxon>
        <taxon>Magnoliopsida</taxon>
        <taxon>eudicotyledons</taxon>
        <taxon>Gunneridae</taxon>
        <taxon>Pentapetalae</taxon>
        <taxon>rosids</taxon>
        <taxon>fabids</taxon>
        <taxon>Fabales</taxon>
        <taxon>Fabaceae</taxon>
        <taxon>Papilionoideae</taxon>
        <taxon>50 kb inversion clade</taxon>
        <taxon>NPAAA clade</taxon>
        <taxon>indigoferoid/millettioid clade</taxon>
        <taxon>Phaseoleae</taxon>
        <taxon>Flemingia</taxon>
    </lineage>
</organism>
<evidence type="ECO:0000313" key="9">
    <source>
        <dbReference type="Proteomes" id="UP001603857"/>
    </source>
</evidence>
<evidence type="ECO:0000256" key="3">
    <source>
        <dbReference type="ARBA" id="ARBA00022840"/>
    </source>
</evidence>
<keyword evidence="9" id="KW-1185">Reference proteome</keyword>
<proteinExistence type="predicted"/>
<feature type="signal peptide" evidence="6">
    <location>
        <begin position="1"/>
        <end position="35"/>
    </location>
</feature>
<sequence>MAEVFLTASFAHGRCAYAAYLVVLAPLVVTTPASSTNTHCACLASPLSAESHGAYAAQLTASPLPTLIVLASPTHPCCSCPAPSLLAESRGPASCYMPLDPESKRSCFLKLDAIKNAIADIVSQFANRRVNRRKINIATVGAMVTLTIAKLARDGQLCDDCCTNNCLTDETYRKRGITLVSRCSLCRADVEDSEHFSSNVQSYQKSDSGFRVQIVLISAVFHIISVIRLDRGSIRAQGNVIRTLKASGVAKPQIDATIEALNALKLKKASIEKSLLDSSDTREAFRQAMVNTLEWRLFYIPSFKIFCNVARLFDYGPMLSLSLVEENEVENKIWTNEKREPTKKYKEKQS</sequence>